<dbReference type="InterPro" id="IPR002931">
    <property type="entry name" value="Transglutaminase-like"/>
</dbReference>
<gene>
    <name evidence="3" type="ORF">DC487_10610</name>
</gene>
<dbReference type="Gene3D" id="3.10.620.30">
    <property type="match status" value="1"/>
</dbReference>
<evidence type="ECO:0000313" key="4">
    <source>
        <dbReference type="Proteomes" id="UP000245627"/>
    </source>
</evidence>
<evidence type="ECO:0000313" key="3">
    <source>
        <dbReference type="EMBL" id="PVH25361.1"/>
    </source>
</evidence>
<sequence length="300" mass="34541">MKKVWDIAWKIVLGLIGCALLFIFWMSPRLGGLISIGKDRADSTIYSLTFDYEQPSSVTLHYPDLSQGKAYTYLRETYHLDSIVQHCERDFDKITAIQSWVQSRWEHDGENVPEYHDAAYILQEAEKGRRFRCVEYATVAQQCLAALGFATRQLSLMTRDISEVKWAGGHVANEVYIADINKWIFIDPQYDVITVRDGTPLNAVELQACIAEGHDFELLNPNNSISKDDYKRWIAPYLYYFTVSLQTGPTTIWDRIVGNKRQLTLYPIGAVQPAYFQMMLRLNTAVYTHAIQAFYPQVKQ</sequence>
<keyword evidence="1" id="KW-0472">Membrane</keyword>
<protein>
    <recommendedName>
        <fullName evidence="2">Transglutaminase-like domain-containing protein</fullName>
    </recommendedName>
</protein>
<evidence type="ECO:0000259" key="2">
    <source>
        <dbReference type="Pfam" id="PF01841"/>
    </source>
</evidence>
<dbReference type="AlphaFoldDB" id="A0A2T8HIU8"/>
<evidence type="ECO:0000256" key="1">
    <source>
        <dbReference type="SAM" id="Phobius"/>
    </source>
</evidence>
<dbReference type="OrthoDB" id="5166556at2"/>
<reference evidence="3 4" key="1">
    <citation type="submission" date="2018-04" db="EMBL/GenBank/DDBJ databases">
        <title>Sphingobacterium cortibacter sp. nov.</title>
        <authorList>
            <person name="Li Y."/>
        </authorList>
    </citation>
    <scope>NUCLEOTIDE SEQUENCE [LARGE SCALE GENOMIC DNA]</scope>
    <source>
        <strain evidence="3 4">2c-3</strain>
    </source>
</reference>
<dbReference type="EMBL" id="QDKG01000003">
    <property type="protein sequence ID" value="PVH25361.1"/>
    <property type="molecule type" value="Genomic_DNA"/>
</dbReference>
<dbReference type="InterPro" id="IPR038765">
    <property type="entry name" value="Papain-like_cys_pep_sf"/>
</dbReference>
<keyword evidence="1" id="KW-1133">Transmembrane helix</keyword>
<proteinExistence type="predicted"/>
<organism evidence="3 4">
    <name type="scientific">Sphingobacterium corticibacter</name>
    <dbReference type="NCBI Taxonomy" id="2171749"/>
    <lineage>
        <taxon>Bacteria</taxon>
        <taxon>Pseudomonadati</taxon>
        <taxon>Bacteroidota</taxon>
        <taxon>Sphingobacteriia</taxon>
        <taxon>Sphingobacteriales</taxon>
        <taxon>Sphingobacteriaceae</taxon>
        <taxon>Sphingobacterium</taxon>
    </lineage>
</organism>
<feature type="domain" description="Transglutaminase-like" evidence="2">
    <location>
        <begin position="82"/>
        <end position="188"/>
    </location>
</feature>
<accession>A0A2T8HIU8</accession>
<dbReference type="RefSeq" id="WP_116775948.1">
    <property type="nucleotide sequence ID" value="NZ_QDKG01000003.1"/>
</dbReference>
<dbReference type="Proteomes" id="UP000245627">
    <property type="component" value="Unassembled WGS sequence"/>
</dbReference>
<dbReference type="Pfam" id="PF01841">
    <property type="entry name" value="Transglut_core"/>
    <property type="match status" value="1"/>
</dbReference>
<dbReference type="SUPFAM" id="SSF54001">
    <property type="entry name" value="Cysteine proteinases"/>
    <property type="match status" value="1"/>
</dbReference>
<keyword evidence="4" id="KW-1185">Reference proteome</keyword>
<comment type="caution">
    <text evidence="3">The sequence shown here is derived from an EMBL/GenBank/DDBJ whole genome shotgun (WGS) entry which is preliminary data.</text>
</comment>
<keyword evidence="1" id="KW-0812">Transmembrane</keyword>
<feature type="transmembrane region" description="Helical" evidence="1">
    <location>
        <begin position="7"/>
        <end position="26"/>
    </location>
</feature>
<name>A0A2T8HIU8_9SPHI</name>